<keyword evidence="8" id="KW-0456">Lyase</keyword>
<dbReference type="SFLD" id="SFLDF00319">
    <property type="entry name" value="Fe_hydrogenase_maturase_(HydG"/>
    <property type="match status" value="1"/>
</dbReference>
<feature type="domain" description="Biotin and thiamin synthesis-associated" evidence="7">
    <location>
        <begin position="268"/>
        <end position="377"/>
    </location>
</feature>
<keyword evidence="9" id="KW-1185">Reference proteome</keyword>
<evidence type="ECO:0000313" key="9">
    <source>
        <dbReference type="Proteomes" id="UP000570514"/>
    </source>
</evidence>
<dbReference type="PANTHER" id="PTHR43583:SF2">
    <property type="entry name" value="THIAZOLE BIOSYNTHESIS PROTEIN"/>
    <property type="match status" value="1"/>
</dbReference>
<keyword evidence="6" id="KW-0411">Iron-sulfur</keyword>
<dbReference type="Proteomes" id="UP000570514">
    <property type="component" value="Unassembled WGS sequence"/>
</dbReference>
<dbReference type="InterPro" id="IPR058240">
    <property type="entry name" value="rSAM_sf"/>
</dbReference>
<dbReference type="Gene3D" id="3.20.20.70">
    <property type="entry name" value="Aldolase class I"/>
    <property type="match status" value="1"/>
</dbReference>
<evidence type="ECO:0000259" key="7">
    <source>
        <dbReference type="SMART" id="SM00876"/>
    </source>
</evidence>
<dbReference type="Pfam" id="PF04055">
    <property type="entry name" value="Radical_SAM"/>
    <property type="match status" value="1"/>
</dbReference>
<dbReference type="SFLD" id="SFLDG01081">
    <property type="entry name" value="cleavage_of_the_Ca-Cb_bond_in"/>
    <property type="match status" value="1"/>
</dbReference>
<evidence type="ECO:0000256" key="4">
    <source>
        <dbReference type="ARBA" id="ARBA00022723"/>
    </source>
</evidence>
<comment type="caution">
    <text evidence="8">The sequence shown here is derived from an EMBL/GenBank/DDBJ whole genome shotgun (WGS) entry which is preliminary data.</text>
</comment>
<dbReference type="InterPro" id="IPR024007">
    <property type="entry name" value="FeFe-hyd_mat_HydG"/>
</dbReference>
<dbReference type="AlphaFoldDB" id="A0A846N284"/>
<keyword evidence="5" id="KW-0408">Iron</keyword>
<dbReference type="SMART" id="SM00876">
    <property type="entry name" value="BATS"/>
    <property type="match status" value="1"/>
</dbReference>
<accession>A0A846N284</accession>
<dbReference type="InterPro" id="IPR013785">
    <property type="entry name" value="Aldolase_TIM"/>
</dbReference>
<dbReference type="EC" id="4.1.99.19" evidence="8"/>
<keyword evidence="4" id="KW-0479">Metal-binding</keyword>
<evidence type="ECO:0000256" key="1">
    <source>
        <dbReference type="ARBA" id="ARBA00001966"/>
    </source>
</evidence>
<dbReference type="InterPro" id="IPR010722">
    <property type="entry name" value="BATS_dom"/>
</dbReference>
<dbReference type="PANTHER" id="PTHR43583">
    <property type="entry name" value="2-IMINOACETATE SYNTHASE"/>
    <property type="match status" value="1"/>
</dbReference>
<evidence type="ECO:0000256" key="2">
    <source>
        <dbReference type="ARBA" id="ARBA00022485"/>
    </source>
</evidence>
<dbReference type="SFLD" id="SFLDG01060">
    <property type="entry name" value="BATS_domain_containing"/>
    <property type="match status" value="1"/>
</dbReference>
<dbReference type="SFLD" id="SFLDS00029">
    <property type="entry name" value="Radical_SAM"/>
    <property type="match status" value="1"/>
</dbReference>
<evidence type="ECO:0000256" key="6">
    <source>
        <dbReference type="ARBA" id="ARBA00023014"/>
    </source>
</evidence>
<proteinExistence type="predicted"/>
<dbReference type="Pfam" id="PF06968">
    <property type="entry name" value="BATS"/>
    <property type="match status" value="1"/>
</dbReference>
<sequence>MSQVASFINESAIYAALEEGKRAASRDMVEAIIKKAADAHGLTLPEVAVLLNTHDPELVEEIYKTARHIKQKIYGRRLVLFAPLYVSDYCVNSCVYCGYGAGHKFSRRRLTMDEIKKETLVLLNMGHKRLAMEAGEDPENCPIDYVLDAIDAVYSVETKNANIRRININIAATTVEDYKKLKDAEIGTYILFQETYHRGTYAKMHPRGPKKDYDWHTTAFDRSNQAGIDDNGAGVLFGLYDHKFEMLALMQHAEHLEAEFNCGPHTISVPRIRPAGGINLESFPHIVSDDEFKKLIAIIRLAVPYTGMIISTREDADLRNECLELGISQLSGGSCTGVGGYCEENEKGVKQPVQFQVNDERPLDSVIHDISEAGHLPSFCTACYRNGRTGDRFMAVAKSGEIQNLCQPNAILTLKEYLTDFASPATKEIGEKVIAEHLKEIPNEKLRKVTEARLVEIEQGKRDLYY</sequence>
<organism evidence="8 9">
    <name type="scientific">Rhizomicrobium palustre</name>
    <dbReference type="NCBI Taxonomy" id="189966"/>
    <lineage>
        <taxon>Bacteria</taxon>
        <taxon>Pseudomonadati</taxon>
        <taxon>Pseudomonadota</taxon>
        <taxon>Alphaproteobacteria</taxon>
        <taxon>Micropepsales</taxon>
        <taxon>Micropepsaceae</taxon>
        <taxon>Rhizomicrobium</taxon>
    </lineage>
</organism>
<dbReference type="GO" id="GO:0036355">
    <property type="term" value="F:2-iminoacetate synthase activity"/>
    <property type="evidence" value="ECO:0007669"/>
    <property type="project" value="UniProtKB-EC"/>
</dbReference>
<evidence type="ECO:0000256" key="3">
    <source>
        <dbReference type="ARBA" id="ARBA00022691"/>
    </source>
</evidence>
<gene>
    <name evidence="8" type="ORF">FHS83_002650</name>
</gene>
<dbReference type="GO" id="GO:0046872">
    <property type="term" value="F:metal ion binding"/>
    <property type="evidence" value="ECO:0007669"/>
    <property type="project" value="UniProtKB-KW"/>
</dbReference>
<dbReference type="SUPFAM" id="SSF102114">
    <property type="entry name" value="Radical SAM enzymes"/>
    <property type="match status" value="1"/>
</dbReference>
<keyword evidence="3" id="KW-0949">S-adenosyl-L-methionine</keyword>
<reference evidence="8 9" key="1">
    <citation type="submission" date="2020-03" db="EMBL/GenBank/DDBJ databases">
        <title>Genomic Encyclopedia of Type Strains, Phase IV (KMG-IV): sequencing the most valuable type-strain genomes for metagenomic binning, comparative biology and taxonomic classification.</title>
        <authorList>
            <person name="Goeker M."/>
        </authorList>
    </citation>
    <scope>NUCLEOTIDE SEQUENCE [LARGE SCALE GENOMIC DNA]</scope>
    <source>
        <strain evidence="8 9">DSM 19867</strain>
    </source>
</reference>
<dbReference type="NCBIfam" id="TIGR03955">
    <property type="entry name" value="rSAM_HydG"/>
    <property type="match status" value="1"/>
</dbReference>
<evidence type="ECO:0000313" key="8">
    <source>
        <dbReference type="EMBL" id="NIK89332.1"/>
    </source>
</evidence>
<protein>
    <submittedName>
        <fullName evidence="8">2-iminoacetate synthase</fullName>
        <ecNumber evidence="8">4.1.99.19</ecNumber>
    </submittedName>
</protein>
<evidence type="ECO:0000256" key="5">
    <source>
        <dbReference type="ARBA" id="ARBA00023004"/>
    </source>
</evidence>
<dbReference type="GO" id="GO:0051539">
    <property type="term" value="F:4 iron, 4 sulfur cluster binding"/>
    <property type="evidence" value="ECO:0007669"/>
    <property type="project" value="UniProtKB-KW"/>
</dbReference>
<dbReference type="InterPro" id="IPR034428">
    <property type="entry name" value="ThiH/NoCL/HydG-like"/>
</dbReference>
<keyword evidence="2" id="KW-0004">4Fe-4S</keyword>
<dbReference type="EMBL" id="JAASRM010000001">
    <property type="protein sequence ID" value="NIK89332.1"/>
    <property type="molecule type" value="Genomic_DNA"/>
</dbReference>
<comment type="cofactor">
    <cofactor evidence="1">
        <name>[4Fe-4S] cluster</name>
        <dbReference type="ChEBI" id="CHEBI:49883"/>
    </cofactor>
</comment>
<dbReference type="InterPro" id="IPR007197">
    <property type="entry name" value="rSAM"/>
</dbReference>
<name>A0A846N284_9PROT</name>